<gene>
    <name evidence="2" type="ORF">AYR63_04425</name>
</gene>
<dbReference type="AlphaFoldDB" id="A0A1B2IWP9"/>
<protein>
    <recommendedName>
        <fullName evidence="4">DUF1700 domain-containing protein</fullName>
    </recommendedName>
</protein>
<accession>A0A1B2IWP9</accession>
<reference evidence="2 3" key="1">
    <citation type="submission" date="2016-03" db="EMBL/GenBank/DDBJ databases">
        <title>Pediococcus and Lactobacillus from brewery environment - whole genome sequencing and assembly.</title>
        <authorList>
            <person name="Behr J."/>
            <person name="Geissler A.J."/>
            <person name="Vogel R.F."/>
        </authorList>
    </citation>
    <scope>NUCLEOTIDE SEQUENCE [LARGE SCALE GENOMIC DNA]</scope>
    <source>
        <strain evidence="2 3">TMW 1.1995</strain>
    </source>
</reference>
<dbReference type="EMBL" id="CP014924">
    <property type="protein sequence ID" value="ANZ66451.1"/>
    <property type="molecule type" value="Genomic_DNA"/>
</dbReference>
<evidence type="ECO:0000313" key="2">
    <source>
        <dbReference type="EMBL" id="ANZ66451.1"/>
    </source>
</evidence>
<dbReference type="OrthoDB" id="2242293at2"/>
<dbReference type="Proteomes" id="UP000093267">
    <property type="component" value="Chromosome"/>
</dbReference>
<keyword evidence="1" id="KW-0812">Transmembrane</keyword>
<dbReference type="Pfam" id="PF22564">
    <property type="entry name" value="HAAS"/>
    <property type="match status" value="1"/>
</dbReference>
<evidence type="ECO:0008006" key="4">
    <source>
        <dbReference type="Google" id="ProtNLM"/>
    </source>
</evidence>
<sequence length="210" mass="22962">MDKYLKAFSSYLNQLNDAERDEVMNFYSEYLQDGGFTNYDDIVAELGTPKQLARKVLADYSIRILDDPDTGSTRTKTQQSKTQVRTIWLIGLALLSTPVTIPMAIAAVAVMAAVMIAAAGVLFAIIMAIIGILIGGLTGFVVGFGVLATSFSTGLTYIGGGLAIIGIFMMLIPVIVWIVRGIIRGTLGFSRWLYSKLSRKNKAEERRDHK</sequence>
<evidence type="ECO:0000313" key="3">
    <source>
        <dbReference type="Proteomes" id="UP000093267"/>
    </source>
</evidence>
<proteinExistence type="predicted"/>
<feature type="transmembrane region" description="Helical" evidence="1">
    <location>
        <begin position="121"/>
        <end position="148"/>
    </location>
</feature>
<dbReference type="STRING" id="240427.AYR62_13195"/>
<evidence type="ECO:0000256" key="1">
    <source>
        <dbReference type="SAM" id="Phobius"/>
    </source>
</evidence>
<keyword evidence="3" id="KW-1185">Reference proteome</keyword>
<feature type="transmembrane region" description="Helical" evidence="1">
    <location>
        <begin position="154"/>
        <end position="179"/>
    </location>
</feature>
<keyword evidence="1" id="KW-1133">Transmembrane helix</keyword>
<name>A0A1B2IWP9_9LACO</name>
<dbReference type="KEGG" id="lpd:AYR62_13195"/>
<keyword evidence="1" id="KW-0472">Membrane</keyword>
<feature type="transmembrane region" description="Helical" evidence="1">
    <location>
        <begin position="87"/>
        <end position="114"/>
    </location>
</feature>
<organism evidence="2 3">
    <name type="scientific">Secundilactobacillus paracollinoides</name>
    <dbReference type="NCBI Taxonomy" id="240427"/>
    <lineage>
        <taxon>Bacteria</taxon>
        <taxon>Bacillati</taxon>
        <taxon>Bacillota</taxon>
        <taxon>Bacilli</taxon>
        <taxon>Lactobacillales</taxon>
        <taxon>Lactobacillaceae</taxon>
        <taxon>Secundilactobacillus</taxon>
    </lineage>
</organism>
<dbReference type="RefSeq" id="WP_054708204.1">
    <property type="nucleotide sequence ID" value="NZ_CP014912.1"/>
</dbReference>